<name>A0A6C0KYJ0_9ZZZZ</name>
<dbReference type="AlphaFoldDB" id="A0A6C0KYJ0"/>
<reference evidence="1" key="1">
    <citation type="journal article" date="2020" name="Nature">
        <title>Giant virus diversity and host interactions through global metagenomics.</title>
        <authorList>
            <person name="Schulz F."/>
            <person name="Roux S."/>
            <person name="Paez-Espino D."/>
            <person name="Jungbluth S."/>
            <person name="Walsh D.A."/>
            <person name="Denef V.J."/>
            <person name="McMahon K.D."/>
            <person name="Konstantinidis K.T."/>
            <person name="Eloe-Fadrosh E.A."/>
            <person name="Kyrpides N.C."/>
            <person name="Woyke T."/>
        </authorList>
    </citation>
    <scope>NUCLEOTIDE SEQUENCE</scope>
    <source>
        <strain evidence="1">GVMAG-S-ERX555907-63</strain>
    </source>
</reference>
<protein>
    <submittedName>
        <fullName evidence="1">Uncharacterized protein</fullName>
    </submittedName>
</protein>
<organism evidence="1">
    <name type="scientific">viral metagenome</name>
    <dbReference type="NCBI Taxonomy" id="1070528"/>
    <lineage>
        <taxon>unclassified sequences</taxon>
        <taxon>metagenomes</taxon>
        <taxon>organismal metagenomes</taxon>
    </lineage>
</organism>
<proteinExistence type="predicted"/>
<accession>A0A6C0KYJ0</accession>
<sequence length="80" mass="9376">MVFHNVCETIFRKMLLKCKEEESSKECSELNNNFDKLCSKKGTDCDLMYNILLECCYANVWNHSNKQCKILNSIVKNECD</sequence>
<dbReference type="EMBL" id="MN741017">
    <property type="protein sequence ID" value="QHU22669.1"/>
    <property type="molecule type" value="Genomic_DNA"/>
</dbReference>
<evidence type="ECO:0000313" key="1">
    <source>
        <dbReference type="EMBL" id="QHU22669.1"/>
    </source>
</evidence>